<organism evidence="1 2">
    <name type="scientific">Rhizodiscina lignyota</name>
    <dbReference type="NCBI Taxonomy" id="1504668"/>
    <lineage>
        <taxon>Eukaryota</taxon>
        <taxon>Fungi</taxon>
        <taxon>Dikarya</taxon>
        <taxon>Ascomycota</taxon>
        <taxon>Pezizomycotina</taxon>
        <taxon>Dothideomycetes</taxon>
        <taxon>Pleosporomycetidae</taxon>
        <taxon>Aulographales</taxon>
        <taxon>Rhizodiscinaceae</taxon>
        <taxon>Rhizodiscina</taxon>
    </lineage>
</organism>
<name>A0A9P4M9H1_9PEZI</name>
<comment type="caution">
    <text evidence="1">The sequence shown here is derived from an EMBL/GenBank/DDBJ whole genome shotgun (WGS) entry which is preliminary data.</text>
</comment>
<dbReference type="InterPro" id="IPR047975">
    <property type="entry name" value="Heme_bind_FMP"/>
</dbReference>
<proteinExistence type="predicted"/>
<accession>A0A9P4M9H1</accession>
<dbReference type="AlphaFoldDB" id="A0A9P4M9H1"/>
<evidence type="ECO:0000313" key="2">
    <source>
        <dbReference type="Proteomes" id="UP000799772"/>
    </source>
</evidence>
<protein>
    <submittedName>
        <fullName evidence="1">Uncharacterized protein</fullName>
    </submittedName>
</protein>
<gene>
    <name evidence="1" type="ORF">NA57DRAFT_74858</name>
</gene>
<evidence type="ECO:0000313" key="1">
    <source>
        <dbReference type="EMBL" id="KAF2099357.1"/>
    </source>
</evidence>
<keyword evidence="2" id="KW-1185">Reference proteome</keyword>
<dbReference type="Proteomes" id="UP000799772">
    <property type="component" value="Unassembled WGS sequence"/>
</dbReference>
<dbReference type="NCBIfam" id="NF040572">
    <property type="entry name" value="heme_bind_FMP"/>
    <property type="match status" value="1"/>
</dbReference>
<reference evidence="1" key="1">
    <citation type="journal article" date="2020" name="Stud. Mycol.">
        <title>101 Dothideomycetes genomes: a test case for predicting lifestyles and emergence of pathogens.</title>
        <authorList>
            <person name="Haridas S."/>
            <person name="Albert R."/>
            <person name="Binder M."/>
            <person name="Bloem J."/>
            <person name="Labutti K."/>
            <person name="Salamov A."/>
            <person name="Andreopoulos B."/>
            <person name="Baker S."/>
            <person name="Barry K."/>
            <person name="Bills G."/>
            <person name="Bluhm B."/>
            <person name="Cannon C."/>
            <person name="Castanera R."/>
            <person name="Culley D."/>
            <person name="Daum C."/>
            <person name="Ezra D."/>
            <person name="Gonzalez J."/>
            <person name="Henrissat B."/>
            <person name="Kuo A."/>
            <person name="Liang C."/>
            <person name="Lipzen A."/>
            <person name="Lutzoni F."/>
            <person name="Magnuson J."/>
            <person name="Mondo S."/>
            <person name="Nolan M."/>
            <person name="Ohm R."/>
            <person name="Pangilinan J."/>
            <person name="Park H.-J."/>
            <person name="Ramirez L."/>
            <person name="Alfaro M."/>
            <person name="Sun H."/>
            <person name="Tritt A."/>
            <person name="Yoshinaga Y."/>
            <person name="Zwiers L.-H."/>
            <person name="Turgeon B."/>
            <person name="Goodwin S."/>
            <person name="Spatafora J."/>
            <person name="Crous P."/>
            <person name="Grigoriev I."/>
        </authorList>
    </citation>
    <scope>NUCLEOTIDE SEQUENCE</scope>
    <source>
        <strain evidence="1">CBS 133067</strain>
    </source>
</reference>
<dbReference type="EMBL" id="ML978125">
    <property type="protein sequence ID" value="KAF2099357.1"/>
    <property type="molecule type" value="Genomic_DNA"/>
</dbReference>
<dbReference type="OrthoDB" id="1933717at2759"/>
<sequence length="407" mass="42792">MTAQSTTPAGIHLPPNFKIIEVDGKIRKQPTTDPTPPLGVLSNFSGAFTGHGFNLIFRPNSGPPTGTTFPNPISPPAPTPPSQNALELNLTTEMLTFSKSIGSIPNRGLESQSDIFLNGVPYMQVINDVTNPSTGKANGTATGIHFEPGLWMHVPATTSDPIIGESLVRMASIPHGTTINAQCLQPTKTFSGPPTFAPVDPTPFVIGSNPPKLIPFAAQTASNTSTPRIPQDLTKFIAEGTITQDILTDPNTVLRNAIKGQNITSTIVFTVDTTPTAPELGGGTANIGFLVGASSGSVTGPNANAVDMSATFWIETVEHKITIPVFKPGQQPLKIAAPASQPGAPTPTFLVNPPKEITEPITITVTSTQIQYSQKVILNFAGLSWPHISVATLVPGSDLEVPNPVFH</sequence>